<dbReference type="InterPro" id="IPR013783">
    <property type="entry name" value="Ig-like_fold"/>
</dbReference>
<dbReference type="Pfam" id="PF18962">
    <property type="entry name" value="Por_Secre_tail"/>
    <property type="match status" value="1"/>
</dbReference>
<evidence type="ECO:0000259" key="2">
    <source>
        <dbReference type="Pfam" id="PF18887"/>
    </source>
</evidence>
<gene>
    <name evidence="4" type="ORF">QWY31_12820</name>
</gene>
<organism evidence="4 5">
    <name type="scientific">Shiella aurantiaca</name>
    <dbReference type="NCBI Taxonomy" id="3058365"/>
    <lineage>
        <taxon>Bacteria</taxon>
        <taxon>Pseudomonadati</taxon>
        <taxon>Bacteroidota</taxon>
        <taxon>Cytophagia</taxon>
        <taxon>Cytophagales</taxon>
        <taxon>Shiellaceae</taxon>
        <taxon>Shiella</taxon>
    </lineage>
</organism>
<feature type="domain" description="MBG" evidence="1">
    <location>
        <begin position="532"/>
        <end position="605"/>
    </location>
</feature>
<name>A0ABT8F8V1_9BACT</name>
<dbReference type="Gene3D" id="3.30.160.710">
    <property type="match status" value="1"/>
</dbReference>
<dbReference type="EMBL" id="JAUHJS010000006">
    <property type="protein sequence ID" value="MDN4166386.1"/>
    <property type="molecule type" value="Genomic_DNA"/>
</dbReference>
<feature type="domain" description="MBG" evidence="1">
    <location>
        <begin position="452"/>
        <end position="526"/>
    </location>
</feature>
<evidence type="ECO:0000259" key="1">
    <source>
        <dbReference type="Pfam" id="PF18676"/>
    </source>
</evidence>
<reference evidence="4" key="1">
    <citation type="submission" date="2023-06" db="EMBL/GenBank/DDBJ databases">
        <title>Cytophagales bacterium Strain LB-30, isolated from soil.</title>
        <authorList>
            <person name="Liu B."/>
        </authorList>
    </citation>
    <scope>NUCLEOTIDE SEQUENCE</scope>
    <source>
        <strain evidence="4">LB-30</strain>
    </source>
</reference>
<protein>
    <submittedName>
        <fullName evidence="4">MBG domain-containing protein</fullName>
    </submittedName>
</protein>
<feature type="domain" description="Secretion system C-terminal sorting" evidence="3">
    <location>
        <begin position="1283"/>
        <end position="1351"/>
    </location>
</feature>
<accession>A0ABT8F8V1</accession>
<dbReference type="SUPFAM" id="SSF49265">
    <property type="entry name" value="Fibronectin type III"/>
    <property type="match status" value="1"/>
</dbReference>
<dbReference type="InterPro" id="IPR036116">
    <property type="entry name" value="FN3_sf"/>
</dbReference>
<keyword evidence="5" id="KW-1185">Reference proteome</keyword>
<dbReference type="Gene3D" id="2.60.40.10">
    <property type="entry name" value="Immunoglobulins"/>
    <property type="match status" value="2"/>
</dbReference>
<dbReference type="Pfam" id="PF18676">
    <property type="entry name" value="MBG_2"/>
    <property type="match status" value="3"/>
</dbReference>
<feature type="domain" description="MBG" evidence="2">
    <location>
        <begin position="1108"/>
        <end position="1177"/>
    </location>
</feature>
<evidence type="ECO:0000313" key="4">
    <source>
        <dbReference type="EMBL" id="MDN4166386.1"/>
    </source>
</evidence>
<proteinExistence type="predicted"/>
<sequence length="1359" mass="145828">MEADTSSDFGSGLKKTWTVESGSLNGTSINGTLTWSRTLSGLEFGKNYKLRVRVENTSDISSGWSGIVNITTVSAPNILFPADNSSNVHPQFTLHIGRIEGISRMVVEADTSSDFGSGLKKTWTVESGSLNGTSINGTLTWSRTLNGLEFGKNYKLRARVENTSDISSGWSGSATISTIVSPQLVSPNDNAVNVSTNTNFDWNSISGSTAYTLQVSESNLFDSLIINETYTNGTAFSNTSITKALTADKNYFWRIRASHASDTSSWAERRFSTGASLIALPETPQLVAPATNASIHVSTVALEWEEVSGASYIIELSTDTTFNTIFKTVESNLTSEEINEIELGNTYHWRVRSIKDGLASTWSDSRSFKADYALSWPSPNPIFYGTGLPASVLNASVQFDQVEIEGTYEYSVNEGDILDAGTVIITVTFTPQAQGLAKGFLENEIVVNKKPLHISSNSASKTYGDVLPELIGSIEGGLQSDSLTLVIETSVIDTTPVGEYDITPTLSDPNQRAGNYDITISVGKLTVTKRALTATAFDKEKTYGESNPTFEGLLEGDISVDELGLAFDTEALISSSVGDYDIVPQVIDPQSRLANYELSQNNGLLRINKRDLSITAENKSKVYGESNPTFTAVIEGQRSEDDLLVNFSTDATSDSDVGEYEIVATLDQTNGLYQNYATSVVNGTLSITQATPSIVLEDIIKHVNDEDFVLYATSNSDGEITYQVLSGDQVIAINGNTVSILAAGNAQIKAVQESTLNYTSAEKTISITVNSKFTATISGIENINKTYDDEAFILEASTNSDEAVQYEIISGNSIFLTNAGEVSILSVGETIVRAFVPESDSYFAAEKSISINVAPAVLTIELSNLSQVYDGTQKEVGVRVNPSGISFSITYDGANAKPINAGSYSLMIQSADPNYAGEATATFTIEKAHPTISFENMTYNINEASVDGSIPFDGAASDSDGAMNYTQLSGETVMFLLIDDFLQISELMVFGTGQAEIMVSQSATNNYHTAEKTAIFTITEKQVGTISNLNNVSRGFAEGDFNLTATTNSSSAITYQKIDGSSVSITSNGQVTVNSVGESTIKASIAETATHTAFEKTITVSIVPSPVTIQISNLKQVYDGNEKTVNVTTSPANIATTITYNGIENAPINAGEYSVMVSVDDPNYTGASTATLEIAKAISEINWDDFEIEIDDIIEGIFSLGGATTNSTAAVSYQQISGLPNIILLNEAENLLSFSALDLGIAEIRASVEETGNFLAAQKLISVSVIETVLGLGEPMEKSNIKVFPNPVNGNFFKVLAPEAASLNSIKVWDVSGKEAMVTLEKVTKNQWIINTDLLEKGLYIVEVNTSVGTIDWIKIILN</sequence>
<dbReference type="InterPro" id="IPR026444">
    <property type="entry name" value="Secre_tail"/>
</dbReference>
<feature type="domain" description="MBG" evidence="1">
    <location>
        <begin position="612"/>
        <end position="686"/>
    </location>
</feature>
<evidence type="ECO:0000313" key="5">
    <source>
        <dbReference type="Proteomes" id="UP001168552"/>
    </source>
</evidence>
<dbReference type="InterPro" id="IPR043772">
    <property type="entry name" value="MBG_3"/>
</dbReference>
<dbReference type="Pfam" id="PF18887">
    <property type="entry name" value="MBG_3"/>
    <property type="match status" value="2"/>
</dbReference>
<comment type="caution">
    <text evidence="4">The sequence shown here is derived from an EMBL/GenBank/DDBJ whole genome shotgun (WGS) entry which is preliminary data.</text>
</comment>
<evidence type="ECO:0000259" key="3">
    <source>
        <dbReference type="Pfam" id="PF18962"/>
    </source>
</evidence>
<dbReference type="InterPro" id="IPR041286">
    <property type="entry name" value="MBG_2"/>
</dbReference>
<feature type="domain" description="MBG" evidence="2">
    <location>
        <begin position="859"/>
        <end position="928"/>
    </location>
</feature>
<dbReference type="Proteomes" id="UP001168552">
    <property type="component" value="Unassembled WGS sequence"/>
</dbReference>
<dbReference type="NCBIfam" id="TIGR04183">
    <property type="entry name" value="Por_Secre_tail"/>
    <property type="match status" value="1"/>
</dbReference>